<evidence type="ECO:0000313" key="2">
    <source>
        <dbReference type="EMBL" id="MBB0230759.1"/>
    </source>
</evidence>
<dbReference type="AlphaFoldDB" id="A0A7W3T4F7"/>
<dbReference type="InterPro" id="IPR011990">
    <property type="entry name" value="TPR-like_helical_dom_sf"/>
</dbReference>
<dbReference type="EMBL" id="VKHS01000346">
    <property type="protein sequence ID" value="MBB0230759.1"/>
    <property type="molecule type" value="Genomic_DNA"/>
</dbReference>
<dbReference type="InterPro" id="IPR010982">
    <property type="entry name" value="Lambda_DNA-bd_dom_sf"/>
</dbReference>
<dbReference type="Pfam" id="PF13424">
    <property type="entry name" value="TPR_12"/>
    <property type="match status" value="1"/>
</dbReference>
<protein>
    <submittedName>
        <fullName evidence="2">Helix-turn-helix domain-containing protein</fullName>
    </submittedName>
</protein>
<dbReference type="RefSeq" id="WP_182664499.1">
    <property type="nucleotide sequence ID" value="NZ_VKHS01000346.1"/>
</dbReference>
<dbReference type="SUPFAM" id="SSF48452">
    <property type="entry name" value="TPR-like"/>
    <property type="match status" value="1"/>
</dbReference>
<evidence type="ECO:0000259" key="1">
    <source>
        <dbReference type="PROSITE" id="PS50943"/>
    </source>
</evidence>
<organism evidence="2 3">
    <name type="scientific">Streptomyces calidiresistens</name>
    <dbReference type="NCBI Taxonomy" id="1485586"/>
    <lineage>
        <taxon>Bacteria</taxon>
        <taxon>Bacillati</taxon>
        <taxon>Actinomycetota</taxon>
        <taxon>Actinomycetes</taxon>
        <taxon>Kitasatosporales</taxon>
        <taxon>Streptomycetaceae</taxon>
        <taxon>Streptomyces</taxon>
    </lineage>
</organism>
<dbReference type="Gene3D" id="1.10.260.40">
    <property type="entry name" value="lambda repressor-like DNA-binding domains"/>
    <property type="match status" value="1"/>
</dbReference>
<dbReference type="CDD" id="cd00093">
    <property type="entry name" value="HTH_XRE"/>
    <property type="match status" value="1"/>
</dbReference>
<keyword evidence="3" id="KW-1185">Reference proteome</keyword>
<accession>A0A7W3T4F7</accession>
<gene>
    <name evidence="2" type="ORF">FOE67_14855</name>
</gene>
<evidence type="ECO:0000313" key="3">
    <source>
        <dbReference type="Proteomes" id="UP000530234"/>
    </source>
</evidence>
<dbReference type="SMART" id="SM00530">
    <property type="entry name" value="HTH_XRE"/>
    <property type="match status" value="1"/>
</dbReference>
<dbReference type="Pfam" id="PF13560">
    <property type="entry name" value="HTH_31"/>
    <property type="match status" value="1"/>
</dbReference>
<dbReference type="InterPro" id="IPR001387">
    <property type="entry name" value="Cro/C1-type_HTH"/>
</dbReference>
<feature type="domain" description="HTH cro/C1-type" evidence="1">
    <location>
        <begin position="12"/>
        <end position="57"/>
    </location>
</feature>
<name>A0A7W3T4F7_9ACTN</name>
<dbReference type="Gene3D" id="1.25.40.10">
    <property type="entry name" value="Tetratricopeptide repeat domain"/>
    <property type="match status" value="1"/>
</dbReference>
<reference evidence="3" key="1">
    <citation type="submission" date="2019-10" db="EMBL/GenBank/DDBJ databases">
        <title>Streptomyces sp. nov., a novel actinobacterium isolated from alkaline environment.</title>
        <authorList>
            <person name="Golinska P."/>
        </authorList>
    </citation>
    <scope>NUCLEOTIDE SEQUENCE [LARGE SCALE GENOMIC DNA]</scope>
    <source>
        <strain evidence="3">DSM 42108</strain>
    </source>
</reference>
<sequence length="436" mass="46353">MPRGDLAIGALIREARVRRGWSQATLARQLGVAEGRGPSGLDRGSVYRWERGRRVPDYWLPWILRVLDLEKAAAVPVAPTAGGTGGTGDTVASIVELARSDVDRRAFVQASSAYALAALALPDLDAIIRRVDDRSGPVGVGRGEVAAIRNMTKALGDAAAELGGGHVRHLAVRYLGEDVAGWLEGTYTASTGRELFTAAAELAHLVGWMAGDEGHQGLAQRYYAHSYRLAAEAGHAEVAATALRGMAVQAIDLGHRAAAVRLSEACVEQARTLDDPRATAYYQATLANAAALDGDRTTATSALTASATAIERSPATAGTSWAAHYSPGRWAHESGMILARLGDPEAAEEHLHLALDIHGLDRRRTRAIVLADLGALHLRQGNTDAALAAWEKFLDCADGLRSVKVTDALTDMRARLTRLRGLPAAEELNERAADIR</sequence>
<dbReference type="PROSITE" id="PS50943">
    <property type="entry name" value="HTH_CROC1"/>
    <property type="match status" value="1"/>
</dbReference>
<comment type="caution">
    <text evidence="2">The sequence shown here is derived from an EMBL/GenBank/DDBJ whole genome shotgun (WGS) entry which is preliminary data.</text>
</comment>
<dbReference type="Proteomes" id="UP000530234">
    <property type="component" value="Unassembled WGS sequence"/>
</dbReference>
<dbReference type="GO" id="GO:0003677">
    <property type="term" value="F:DNA binding"/>
    <property type="evidence" value="ECO:0007669"/>
    <property type="project" value="InterPro"/>
</dbReference>
<proteinExistence type="predicted"/>
<dbReference type="SUPFAM" id="SSF47413">
    <property type="entry name" value="lambda repressor-like DNA-binding domains"/>
    <property type="match status" value="1"/>
</dbReference>